<evidence type="ECO:0000256" key="2">
    <source>
        <dbReference type="SAM" id="SignalP"/>
    </source>
</evidence>
<dbReference type="RefSeq" id="WP_148080426.1">
    <property type="nucleotide sequence ID" value="NZ_CP042914.1"/>
</dbReference>
<keyword evidence="2" id="KW-0732">Signal</keyword>
<dbReference type="EMBL" id="CP042914">
    <property type="protein sequence ID" value="QEG42042.1"/>
    <property type="molecule type" value="Genomic_DNA"/>
</dbReference>
<protein>
    <submittedName>
        <fullName evidence="3">Uncharacterized protein</fullName>
    </submittedName>
</protein>
<organism evidence="3 4">
    <name type="scientific">Roseimaritima ulvae</name>
    <dbReference type="NCBI Taxonomy" id="980254"/>
    <lineage>
        <taxon>Bacteria</taxon>
        <taxon>Pseudomonadati</taxon>
        <taxon>Planctomycetota</taxon>
        <taxon>Planctomycetia</taxon>
        <taxon>Pirellulales</taxon>
        <taxon>Pirellulaceae</taxon>
        <taxon>Roseimaritima</taxon>
    </lineage>
</organism>
<feature type="chain" id="PRO_5022737890" evidence="2">
    <location>
        <begin position="44"/>
        <end position="1022"/>
    </location>
</feature>
<sequence length="1022" mass="113834" precursor="true">MLRSQASPAAAALNDGRWMMVWIPSLRLAVLCAALLACASVHAESPHAESPLRIGWIDDFSRLGVSVDQAAALDARTQAFNRCGQREPMVVLANCPADPLAIEQRKIEGACGQTLELPSEWDVSDQTRLLRGVWMAEVRPHYDQRQSWLARQRPSDEDSPNERWPLLDADDVPCDVVVSIDDHGDWLIGCDFDLDLRFQRDEQFRLPVSKMDSTRIVRCGQDVLLLEAEMKGKQPSLSLVCLSGSAPGQWSDAWRPAIVDVALQDALEAAQWRLFACDNGPANMVVALEAAARAECDLVLVNLQRGKRHSTDVVRLLAELSRSLRLPVVVTVPTPLSPNYFVEPARLSVPDIAEFRMRGTRPSAQAFETAVTETIEQLAGRVRATQSAVLTGPLTQPDYYASPAEASLSPERFTRLSALADDTLDAGSEVYAARVPADAIDGRVVFPHFQAAFDSLAVTLYDRRGRRISGMEHSNGVRFDHFPPVLSVLARGGTLLSPRQLFCSGKTVDAGSSNVKVRWRRGVQPITRLIGQPYGASQTLKLEGYGESPVELQITPVHQVSKLENVPSGLVPESVREAAEGLLNRSGQVATFWYRESPRQGDYTLRHLFQTAESAKVWPNRLLQYAVVYENGRINSHDHAVGDLAPSTPMTGWILLQAALPAEAYPAHQHVSNLARATAPELLQRWPAISRSGQRAMQWERVERLVTDDNAAHQPRSARYRGSTVGLGTPESGRTGDDASVWARIGDGNPMSPMWGLLQVKVPQTRQPQTGWLPLYDHDPLAEVIVRHKQQGQSAKQVLQAIEKPADDSTDIVAWRQYLLALDQPELRKRHLDRVVQTAERVLKLCEQSLGGLPAEQDPYHAELLATIGPSPRSEASETAMFWQPTTVAQMQVYAWAVDAVYRQVRAIGYRELPEVIAEQPIKDGDAQNQAYESAFYQLCGMVDIKDPRFVLTLVRYHRRRGEPRQAYKALKWNAYEGPSLPWYFKKERDLFRDSGHEALARLGSARWFLREQGYGVPDRQP</sequence>
<evidence type="ECO:0000313" key="4">
    <source>
        <dbReference type="Proteomes" id="UP000325286"/>
    </source>
</evidence>
<dbReference type="KEGG" id="rul:UC8_40720"/>
<dbReference type="Proteomes" id="UP000325286">
    <property type="component" value="Chromosome"/>
</dbReference>
<dbReference type="AlphaFoldDB" id="A0A5B9QVQ2"/>
<proteinExistence type="predicted"/>
<feature type="region of interest" description="Disordered" evidence="1">
    <location>
        <begin position="711"/>
        <end position="739"/>
    </location>
</feature>
<dbReference type="OrthoDB" id="220313at2"/>
<evidence type="ECO:0000313" key="3">
    <source>
        <dbReference type="EMBL" id="QEG42042.1"/>
    </source>
</evidence>
<evidence type="ECO:0000256" key="1">
    <source>
        <dbReference type="SAM" id="MobiDB-lite"/>
    </source>
</evidence>
<gene>
    <name evidence="3" type="ORF">UC8_40720</name>
</gene>
<reference evidence="3 4" key="1">
    <citation type="submission" date="2019-08" db="EMBL/GenBank/DDBJ databases">
        <title>Deep-cultivation of Planctomycetes and their phenomic and genomic characterization uncovers novel biology.</title>
        <authorList>
            <person name="Wiegand S."/>
            <person name="Jogler M."/>
            <person name="Boedeker C."/>
            <person name="Pinto D."/>
            <person name="Vollmers J."/>
            <person name="Rivas-Marin E."/>
            <person name="Kohn T."/>
            <person name="Peeters S.H."/>
            <person name="Heuer A."/>
            <person name="Rast P."/>
            <person name="Oberbeckmann S."/>
            <person name="Bunk B."/>
            <person name="Jeske O."/>
            <person name="Meyerdierks A."/>
            <person name="Storesund J.E."/>
            <person name="Kallscheuer N."/>
            <person name="Luecker S."/>
            <person name="Lage O.M."/>
            <person name="Pohl T."/>
            <person name="Merkel B.J."/>
            <person name="Hornburger P."/>
            <person name="Mueller R.-W."/>
            <person name="Bruemmer F."/>
            <person name="Labrenz M."/>
            <person name="Spormann A.M."/>
            <person name="Op den Camp H."/>
            <person name="Overmann J."/>
            <person name="Amann R."/>
            <person name="Jetten M.S.M."/>
            <person name="Mascher T."/>
            <person name="Medema M.H."/>
            <person name="Devos D.P."/>
            <person name="Kaster A.-K."/>
            <person name="Ovreas L."/>
            <person name="Rohde M."/>
            <person name="Galperin M.Y."/>
            <person name="Jogler C."/>
        </authorList>
    </citation>
    <scope>NUCLEOTIDE SEQUENCE [LARGE SCALE GENOMIC DNA]</scope>
    <source>
        <strain evidence="3 4">UC8</strain>
    </source>
</reference>
<accession>A0A5B9QVQ2</accession>
<keyword evidence="4" id="KW-1185">Reference proteome</keyword>
<feature type="signal peptide" evidence="2">
    <location>
        <begin position="1"/>
        <end position="43"/>
    </location>
</feature>
<name>A0A5B9QVQ2_9BACT</name>